<dbReference type="Gene3D" id="1.10.3120.10">
    <property type="entry name" value="Trigger factor, C-terminal domain"/>
    <property type="match status" value="1"/>
</dbReference>
<evidence type="ECO:0000313" key="2">
    <source>
        <dbReference type="EMBL" id="CCE66912.1"/>
    </source>
</evidence>
<proteinExistence type="predicted"/>
<dbReference type="GO" id="GO:0015031">
    <property type="term" value="P:protein transport"/>
    <property type="evidence" value="ECO:0007669"/>
    <property type="project" value="InterPro"/>
</dbReference>
<dbReference type="RefSeq" id="WP_015511777.1">
    <property type="nucleotide sequence ID" value="NC_021007.1"/>
</dbReference>
<dbReference type="InterPro" id="IPR037041">
    <property type="entry name" value="Trigger_fac_C_sf"/>
</dbReference>
<dbReference type="AlphaFoldDB" id="G8C3L4"/>
<name>G8C3L4_9MOLU</name>
<feature type="coiled-coil region" evidence="1">
    <location>
        <begin position="82"/>
        <end position="116"/>
    </location>
</feature>
<dbReference type="PATRIC" id="fig|1116213.3.peg.425"/>
<dbReference type="OrthoDB" id="403991at2"/>
<gene>
    <name evidence="2" type="ORF">MHM_03940</name>
</gene>
<dbReference type="EMBL" id="HE613254">
    <property type="protein sequence ID" value="CCE66912.1"/>
    <property type="molecule type" value="Genomic_DNA"/>
</dbReference>
<dbReference type="HOGENOM" id="CLU_110277_0_0_14"/>
<dbReference type="KEGG" id="mhb:MHM_03940"/>
<reference evidence="2" key="2">
    <citation type="submission" date="2011-11" db="EMBL/GenBank/DDBJ databases">
        <authorList>
            <person name="Barker E."/>
        </authorList>
    </citation>
    <scope>NUCLEOTIDE SEQUENCE</scope>
    <source>
        <strain evidence="2">Birmingham 1</strain>
    </source>
</reference>
<keyword evidence="1" id="KW-0175">Coiled coil</keyword>
<dbReference type="GO" id="GO:0006457">
    <property type="term" value="P:protein folding"/>
    <property type="evidence" value="ECO:0007669"/>
    <property type="project" value="InterPro"/>
</dbReference>
<protein>
    <submittedName>
        <fullName evidence="2">Uncharacterized protein</fullName>
    </submittedName>
</protein>
<reference evidence="2" key="1">
    <citation type="submission" date="2011-11" db="EMBL/GenBank/DDBJ databases">
        <title>Complete genome sequence of Candidatus Mycoplasma haemominutum.</title>
        <authorList>
            <person name="Barker E.N."/>
            <person name="Darby A.C."/>
            <person name="Helps C.R."/>
            <person name="Peters I.R."/>
            <person name="Hughes M.A."/>
            <person name="Radford A.D."/>
            <person name="Novacco M."/>
            <person name="Boretti F."/>
            <person name="Hofmann-Lehmann R."/>
            <person name="Tasker S."/>
        </authorList>
    </citation>
    <scope>NUCLEOTIDE SEQUENCE</scope>
    <source>
        <strain evidence="2">Birmingham 1</strain>
    </source>
</reference>
<evidence type="ECO:0000256" key="1">
    <source>
        <dbReference type="SAM" id="Coils"/>
    </source>
</evidence>
<sequence>MKSVIISRAPINWDCTLLINALAFDFNEKSKREYKALLREVEPWIPEDNNLERECAVEVIGRNLHIIAMETIVSHYTASYHESDIQESMEALRETVKELNKEGENAQYDEELLREKAKGVILHNLVYDDLAKMWNIVVTESHLVFFLKVVCAGKFGKDASKYLNDPKEFEKIRRKIIASEVGKRLRKTFKFKITVPKYRKYEKYIMQTFAQQDPFPKPRVPKIPHKGKVYN</sequence>
<accession>G8C3L4</accession>
<organism evidence="2">
    <name type="scientific">Candidatus Mycoplasma haematominutum 'Birmingham 1'</name>
    <dbReference type="NCBI Taxonomy" id="1116213"/>
    <lineage>
        <taxon>Bacteria</taxon>
        <taxon>Bacillati</taxon>
        <taxon>Mycoplasmatota</taxon>
        <taxon>Mollicutes</taxon>
        <taxon>Mycoplasmataceae</taxon>
        <taxon>Mycoplasma</taxon>
    </lineage>
</organism>